<proteinExistence type="inferred from homology"/>
<evidence type="ECO:0000256" key="2">
    <source>
        <dbReference type="PIRNR" id="PIRNR028983"/>
    </source>
</evidence>
<comment type="subcellular location">
    <subcellularLocation>
        <location evidence="2">Nucleus</location>
    </subcellularLocation>
</comment>
<dbReference type="PANTHER" id="PTHR13261:SF0">
    <property type="entry name" value="BRCA2 AND CDKN1A-INTERACTING PROTEIN"/>
    <property type="match status" value="1"/>
</dbReference>
<feature type="region of interest" description="Disordered" evidence="3">
    <location>
        <begin position="1"/>
        <end position="25"/>
    </location>
</feature>
<evidence type="ECO:0000256" key="3">
    <source>
        <dbReference type="SAM" id="MobiDB-lite"/>
    </source>
</evidence>
<evidence type="ECO:0000256" key="1">
    <source>
        <dbReference type="ARBA" id="ARBA00006781"/>
    </source>
</evidence>
<dbReference type="STRING" id="1069680.M7NVK5"/>
<organism evidence="4 5">
    <name type="scientific">Pneumocystis murina (strain B123)</name>
    <name type="common">Mouse pneumocystis pneumonia agent</name>
    <name type="synonym">Pneumocystis carinii f. sp. muris</name>
    <dbReference type="NCBI Taxonomy" id="1069680"/>
    <lineage>
        <taxon>Eukaryota</taxon>
        <taxon>Fungi</taxon>
        <taxon>Dikarya</taxon>
        <taxon>Ascomycota</taxon>
        <taxon>Taphrinomycotina</taxon>
        <taxon>Pneumocystomycetes</taxon>
        <taxon>Pneumocystaceae</taxon>
        <taxon>Pneumocystis</taxon>
    </lineage>
</organism>
<dbReference type="OMA" id="VKFYRKE"/>
<comment type="caution">
    <text evidence="4">The sequence shown here is derived from an EMBL/GenBank/DDBJ whole genome shotgun (WGS) entry which is preliminary data.</text>
</comment>
<dbReference type="Proteomes" id="UP000011958">
    <property type="component" value="Unassembled WGS sequence"/>
</dbReference>
<dbReference type="PANTHER" id="PTHR13261">
    <property type="entry name" value="BRCA2 AND CDKN1A INTERACTING PROTEIN"/>
    <property type="match status" value="1"/>
</dbReference>
<dbReference type="PIRSF" id="PIRSF028983">
    <property type="entry name" value="BCP1"/>
    <property type="match status" value="1"/>
</dbReference>
<feature type="compositionally biased region" description="Basic and acidic residues" evidence="3">
    <location>
        <begin position="16"/>
        <end position="25"/>
    </location>
</feature>
<dbReference type="HOGENOM" id="CLU_068770_2_0_1"/>
<dbReference type="InterPro" id="IPR025602">
    <property type="entry name" value="BCP1_family"/>
</dbReference>
<comment type="similarity">
    <text evidence="1 2">Belongs to the BCP1 family.</text>
</comment>
<dbReference type="GO" id="GO:0005634">
    <property type="term" value="C:nucleus"/>
    <property type="evidence" value="ECO:0007669"/>
    <property type="project" value="UniProtKB-SubCell"/>
</dbReference>
<dbReference type="GO" id="GO:0044183">
    <property type="term" value="F:protein folding chaperone"/>
    <property type="evidence" value="ECO:0007669"/>
    <property type="project" value="EnsemblFungi"/>
</dbReference>
<dbReference type="GO" id="GO:0000055">
    <property type="term" value="P:ribosomal large subunit export from nucleus"/>
    <property type="evidence" value="ECO:0007669"/>
    <property type="project" value="EnsemblFungi"/>
</dbReference>
<name>M7NVK5_PNEMU</name>
<dbReference type="EMBL" id="AFWA02000002">
    <property type="protein sequence ID" value="EMR11176.1"/>
    <property type="molecule type" value="Genomic_DNA"/>
</dbReference>
<dbReference type="GO" id="GO:0006611">
    <property type="term" value="P:protein export from nucleus"/>
    <property type="evidence" value="ECO:0007669"/>
    <property type="project" value="EnsemblFungi"/>
</dbReference>
<dbReference type="GO" id="GO:0030674">
    <property type="term" value="F:protein-macromolecule adaptor activity"/>
    <property type="evidence" value="ECO:0007669"/>
    <property type="project" value="EnsemblFungi"/>
</dbReference>
<keyword evidence="2" id="KW-0653">Protein transport</keyword>
<accession>M7NVK5</accession>
<sequence>MKKKTRKSQETSSSSYEKDSCGSDKDNDSVLDVDFEFFNPRLSDVYTLRNLLRQLIGPDSDCLNIFELSELVASQTLVGSTVKMDGIEGDPLAFLSVVNLNHYYEKDCIKKMRLYIMSKISLNKEFYDFFCVSFEELGTNMGLILSERLINMPTQIVPPMYEMLFEEIEWALEDKEPYDFSYYIILSRSYQRMVDQDDLKKRQTRDQKKGKMFYFHQEDELFKEKSLYSVRYKYSQCRNSDIVSHNRDIDIQHYGEIMMISRDKLKEAINELKSIII</sequence>
<dbReference type="OrthoDB" id="27543at2759"/>
<dbReference type="Pfam" id="PF13862">
    <property type="entry name" value="BCCIP"/>
    <property type="match status" value="1"/>
</dbReference>
<evidence type="ECO:0000313" key="5">
    <source>
        <dbReference type="Proteomes" id="UP000011958"/>
    </source>
</evidence>
<dbReference type="VEuPathDB" id="FungiDB:PNEG_00770"/>
<keyword evidence="2" id="KW-0813">Transport</keyword>
<dbReference type="RefSeq" id="XP_007872672.1">
    <property type="nucleotide sequence ID" value="XM_007874481.1"/>
</dbReference>
<protein>
    <recommendedName>
        <fullName evidence="2">Protein BCP1</fullName>
    </recommendedName>
</protein>
<dbReference type="GeneID" id="19894468"/>
<gene>
    <name evidence="4" type="ORF">PNEG_00770</name>
</gene>
<reference evidence="5" key="1">
    <citation type="journal article" date="2016" name="Nat. Commun.">
        <title>Genome analysis of three Pneumocystis species reveals adaptation mechanisms to life exclusively in mammalian hosts.</title>
        <authorList>
            <person name="Ma L."/>
            <person name="Chen Z."/>
            <person name="Huang D.W."/>
            <person name="Kutty G."/>
            <person name="Ishihara M."/>
            <person name="Wang H."/>
            <person name="Abouelleil A."/>
            <person name="Bishop L."/>
            <person name="Davey E."/>
            <person name="Deng R."/>
            <person name="Deng X."/>
            <person name="Fan L."/>
            <person name="Fantoni G."/>
            <person name="Fitzgerald M."/>
            <person name="Gogineni E."/>
            <person name="Goldberg J.M."/>
            <person name="Handley G."/>
            <person name="Hu X."/>
            <person name="Huber C."/>
            <person name="Jiao X."/>
            <person name="Jones K."/>
            <person name="Levin J.Z."/>
            <person name="Liu Y."/>
            <person name="Macdonald P."/>
            <person name="Melnikov A."/>
            <person name="Raley C."/>
            <person name="Sassi M."/>
            <person name="Sherman B.T."/>
            <person name="Song X."/>
            <person name="Sykes S."/>
            <person name="Tran B."/>
            <person name="Walsh L."/>
            <person name="Xia Y."/>
            <person name="Yang J."/>
            <person name="Young S."/>
            <person name="Zeng Q."/>
            <person name="Zheng X."/>
            <person name="Stephens R."/>
            <person name="Nusbaum C."/>
            <person name="Birren B.W."/>
            <person name="Azadi P."/>
            <person name="Lempicki R.A."/>
            <person name="Cuomo C.A."/>
            <person name="Kovacs J.A."/>
        </authorList>
    </citation>
    <scope>NUCLEOTIDE SEQUENCE [LARGE SCALE GENOMIC DNA]</scope>
    <source>
        <strain evidence="5">B123</strain>
    </source>
</reference>
<dbReference type="eggNOG" id="KOG3034">
    <property type="taxonomic scope" value="Eukaryota"/>
</dbReference>
<keyword evidence="5" id="KW-1185">Reference proteome</keyword>
<dbReference type="AlphaFoldDB" id="M7NVK5"/>
<comment type="function">
    <text evidence="2">Involved in nuclear export, actin cytoskeleton organization and vesicular transport.</text>
</comment>
<evidence type="ECO:0000313" key="4">
    <source>
        <dbReference type="EMBL" id="EMR11176.1"/>
    </source>
</evidence>
<keyword evidence="2" id="KW-0539">Nucleus</keyword>